<feature type="signal peptide" evidence="2">
    <location>
        <begin position="1"/>
        <end position="18"/>
    </location>
</feature>
<dbReference type="Proteomes" id="UP001597521">
    <property type="component" value="Unassembled WGS sequence"/>
</dbReference>
<dbReference type="InterPro" id="IPR046505">
    <property type="entry name" value="DUF6683"/>
</dbReference>
<keyword evidence="2" id="KW-0732">Signal</keyword>
<feature type="compositionally biased region" description="Low complexity" evidence="1">
    <location>
        <begin position="211"/>
        <end position="228"/>
    </location>
</feature>
<dbReference type="RefSeq" id="WP_386834455.1">
    <property type="nucleotide sequence ID" value="NZ_JBHUNP010000001.1"/>
</dbReference>
<keyword evidence="4" id="KW-1185">Reference proteome</keyword>
<proteinExistence type="predicted"/>
<evidence type="ECO:0000256" key="1">
    <source>
        <dbReference type="SAM" id="MobiDB-lite"/>
    </source>
</evidence>
<evidence type="ECO:0000256" key="2">
    <source>
        <dbReference type="SAM" id="SignalP"/>
    </source>
</evidence>
<name>A0ABW5QN74_9HYPH</name>
<dbReference type="EMBL" id="JBHUNP010000001">
    <property type="protein sequence ID" value="MFD2649047.1"/>
    <property type="molecule type" value="Genomic_DNA"/>
</dbReference>
<evidence type="ECO:0000313" key="3">
    <source>
        <dbReference type="EMBL" id="MFD2649047.1"/>
    </source>
</evidence>
<protein>
    <submittedName>
        <fullName evidence="3">DUF6683 family protein</fullName>
    </submittedName>
</protein>
<evidence type="ECO:0000313" key="4">
    <source>
        <dbReference type="Proteomes" id="UP001597521"/>
    </source>
</evidence>
<sequence length="228" mass="25038">MRAILLTLLLALAPAAMAQEASPAPTEVEAETEFDTSYTPSAAVTYRVKRSFLDGVYRSAGADARAAFRERFDEKSHELIWQDLVEPYGMRIGNVADALAAYWMLNWMVANAAFTVDVPPGPVRRQLHQALSVDRSFRALNDDQRQVMAERLMLDFLVLHAAMSTALRNQDVATLQGLAREAVVTFRRQYGVDLLALEPGADGLAPRSNVPPASEPEAQPEPEASPAE</sequence>
<organism evidence="3 4">
    <name type="scientific">Devosia albogilva</name>
    <dbReference type="NCBI Taxonomy" id="429726"/>
    <lineage>
        <taxon>Bacteria</taxon>
        <taxon>Pseudomonadati</taxon>
        <taxon>Pseudomonadota</taxon>
        <taxon>Alphaproteobacteria</taxon>
        <taxon>Hyphomicrobiales</taxon>
        <taxon>Devosiaceae</taxon>
        <taxon>Devosia</taxon>
    </lineage>
</organism>
<feature type="region of interest" description="Disordered" evidence="1">
    <location>
        <begin position="200"/>
        <end position="228"/>
    </location>
</feature>
<gene>
    <name evidence="3" type="ORF">ACFSX5_14760</name>
</gene>
<accession>A0ABW5QN74</accession>
<feature type="chain" id="PRO_5046598044" evidence="2">
    <location>
        <begin position="19"/>
        <end position="228"/>
    </location>
</feature>
<dbReference type="Pfam" id="PF20388">
    <property type="entry name" value="DUF6683"/>
    <property type="match status" value="1"/>
</dbReference>
<reference evidence="4" key="1">
    <citation type="journal article" date="2019" name="Int. J. Syst. Evol. Microbiol.">
        <title>The Global Catalogue of Microorganisms (GCM) 10K type strain sequencing project: providing services to taxonomists for standard genome sequencing and annotation.</title>
        <authorList>
            <consortium name="The Broad Institute Genomics Platform"/>
            <consortium name="The Broad Institute Genome Sequencing Center for Infectious Disease"/>
            <person name="Wu L."/>
            <person name="Ma J."/>
        </authorList>
    </citation>
    <scope>NUCLEOTIDE SEQUENCE [LARGE SCALE GENOMIC DNA]</scope>
    <source>
        <strain evidence="4">CCM 7427</strain>
    </source>
</reference>
<comment type="caution">
    <text evidence="3">The sequence shown here is derived from an EMBL/GenBank/DDBJ whole genome shotgun (WGS) entry which is preliminary data.</text>
</comment>